<evidence type="ECO:0000313" key="1">
    <source>
        <dbReference type="EMBL" id="RWQ99024.1"/>
    </source>
</evidence>
<protein>
    <submittedName>
        <fullName evidence="1">Uncharacterized protein</fullName>
    </submittedName>
</protein>
<reference evidence="1 2" key="1">
    <citation type="journal article" date="2018" name="Front. Microbiol.">
        <title>Genomic and genetic insights into a cosmopolitan fungus, Paecilomyces variotii (Eurotiales).</title>
        <authorList>
            <person name="Urquhart A.S."/>
            <person name="Mondo S.J."/>
            <person name="Makela M.R."/>
            <person name="Hane J.K."/>
            <person name="Wiebenga A."/>
            <person name="He G."/>
            <person name="Mihaltcheva S."/>
            <person name="Pangilinan J."/>
            <person name="Lipzen A."/>
            <person name="Barry K."/>
            <person name="de Vries R.P."/>
            <person name="Grigoriev I.V."/>
            <person name="Idnurm A."/>
        </authorList>
    </citation>
    <scope>NUCLEOTIDE SEQUENCE [LARGE SCALE GENOMIC DNA]</scope>
    <source>
        <strain evidence="1 2">CBS 101075</strain>
    </source>
</reference>
<dbReference type="Gene3D" id="3.30.710.10">
    <property type="entry name" value="Potassium Channel Kv1.1, Chain A"/>
    <property type="match status" value="1"/>
</dbReference>
<dbReference type="GeneID" id="39598651"/>
<dbReference type="InterPro" id="IPR011333">
    <property type="entry name" value="SKP1/BTB/POZ_sf"/>
</dbReference>
<sequence>MDQPTHVIDPEGEVILILRNANLPFADWFYGAFSKLKLDVQDKSQETLKEKSFCIQASAKHLVLASPVFKQILTGGWKESVTYLQKGSVEITTEGWDIEALLILLRIMHCQTHHVPRKLTLEMFAKVTVLADYYGCKETIGFFADTWIESLKEVPPATYCRDLILWLWISYYMRLPDEFQKVSSIAISQGNGLIDNLGLPIPHKVLEKIDSNRQQAINNIIILLQEKREALLSGSQSCSFECSSIMYGALTKQMQSNGLLSPVPVAPFLNLNYEGLVWKLRSFKSPEWYSPGSDYPYRKPTLHSCPQSTFKSLFGTLNNTVGGLNLDDF</sequence>
<name>A0A443I4N0_BYSSP</name>
<accession>A0A443I4N0</accession>
<dbReference type="RefSeq" id="XP_028488669.1">
    <property type="nucleotide sequence ID" value="XM_028629374.1"/>
</dbReference>
<evidence type="ECO:0000313" key="2">
    <source>
        <dbReference type="Proteomes" id="UP000283841"/>
    </source>
</evidence>
<dbReference type="STRING" id="264951.A0A443I4N0"/>
<keyword evidence="2" id="KW-1185">Reference proteome</keyword>
<dbReference type="CDD" id="cd18186">
    <property type="entry name" value="BTB_POZ_ZBTB_KLHL-like"/>
    <property type="match status" value="1"/>
</dbReference>
<gene>
    <name evidence="1" type="ORF">C8Q69DRAFT_449549</name>
</gene>
<dbReference type="Proteomes" id="UP000283841">
    <property type="component" value="Unassembled WGS sequence"/>
</dbReference>
<dbReference type="SUPFAM" id="SSF54695">
    <property type="entry name" value="POZ domain"/>
    <property type="match status" value="1"/>
</dbReference>
<dbReference type="AlphaFoldDB" id="A0A443I4N0"/>
<dbReference type="VEuPathDB" id="FungiDB:C8Q69DRAFT_449549"/>
<comment type="caution">
    <text evidence="1">The sequence shown here is derived from an EMBL/GenBank/DDBJ whole genome shotgun (WGS) entry which is preliminary data.</text>
</comment>
<dbReference type="EMBL" id="RCNU01000001">
    <property type="protein sequence ID" value="RWQ99024.1"/>
    <property type="molecule type" value="Genomic_DNA"/>
</dbReference>
<organism evidence="1 2">
    <name type="scientific">Byssochlamys spectabilis</name>
    <name type="common">Paecilomyces variotii</name>
    <dbReference type="NCBI Taxonomy" id="264951"/>
    <lineage>
        <taxon>Eukaryota</taxon>
        <taxon>Fungi</taxon>
        <taxon>Dikarya</taxon>
        <taxon>Ascomycota</taxon>
        <taxon>Pezizomycotina</taxon>
        <taxon>Eurotiomycetes</taxon>
        <taxon>Eurotiomycetidae</taxon>
        <taxon>Eurotiales</taxon>
        <taxon>Thermoascaceae</taxon>
        <taxon>Paecilomyces</taxon>
    </lineage>
</organism>
<proteinExistence type="predicted"/>